<dbReference type="HOGENOM" id="CLU_370807_0_0_5"/>
<gene>
    <name evidence="3" type="ordered locus">RPD_0025</name>
</gene>
<dbReference type="PANTHER" id="PTHR35004:SF6">
    <property type="entry name" value="TRANSPOSASE"/>
    <property type="match status" value="1"/>
</dbReference>
<feature type="compositionally biased region" description="Basic and acidic residues" evidence="1">
    <location>
        <begin position="666"/>
        <end position="677"/>
    </location>
</feature>
<dbReference type="STRING" id="316057.RPD_0025"/>
<dbReference type="AlphaFoldDB" id="Q13F74"/>
<dbReference type="InterPro" id="IPR001584">
    <property type="entry name" value="Integrase_cat-core"/>
</dbReference>
<feature type="domain" description="Integrase catalytic" evidence="2">
    <location>
        <begin position="284"/>
        <end position="486"/>
    </location>
</feature>
<evidence type="ECO:0000313" key="3">
    <source>
        <dbReference type="EMBL" id="ABE37265.1"/>
    </source>
</evidence>
<protein>
    <submittedName>
        <fullName evidence="3">Integrase, catalytic region</fullName>
    </submittedName>
</protein>
<sequence>MSMEQSFEPHVPLIRLHKNDQVVIDEVWYRETHRTKHAVTLHPIGGTLPRVFTGRQLRELYFDPAKRMRIVRGPNEKLDPEVAAAASRPFESFSAGQQAEMLKRYDYVLACDRFFARKLFTKRPETGYARIAEIVARYRRLVRAHQENRPSCRFDLETVGGSTLRDWYGRWLHSGRQLGALAPLLHSRGSKEKKMDPAVRALIADCVNEKYLTAEAPPLTVVWDYICGRIDDLNEDGRHALAKPSEMAVRRWIKDNVDPFTEVFYRKGRKKATHQFRLTNNAPLATRPLQIVEFDETPLDIMLVDDNGKNPRRAVLTAGICVATGMIVGWHIGYEHPSWVTVMKALRMAVLAKDTSGSGAESPYPVYGVPEMIKVDNGPAYRSHSLVAAAGQLQFEIRLCPVAKPNLKGKVERFFREVTRDFLSIFPGRTFSNIQERGDYDSEGNARMTLQTVQRLFTRWVVDIYHNRPNSRCFGQTPLERWEALSGFGVRVPPQSDDLTPLIGLIVNRTIQADGITFMGLTYRDAALKLMRQKSHMGREWMVKIDPNDLRWIYILNDEAQCWVRAGCQRADLIEGLSLKMWMEVVKAAKEATAARQRVSIATLRRARVALLREAEAMGNKPHGKITARDQMWIEANMNQPAYLISVDPDELDAMPNRMLPRRRAKPAENEAKRDPSMVEPASRAGGHPIADQDLPDAPLDVAERELDDEVREQQERDDLRQWRKRAAALSSAVSTTQKTDAQPLRTVTEAAPPIIPDQQEDVSQARQEAPVGAFERLATAACTRTPTRLADEDDIESWNPNNDQKEIDQ</sequence>
<feature type="region of interest" description="Disordered" evidence="1">
    <location>
        <begin position="660"/>
        <end position="696"/>
    </location>
</feature>
<proteinExistence type="predicted"/>
<name>Q13F74_RHOPS</name>
<evidence type="ECO:0000256" key="1">
    <source>
        <dbReference type="SAM" id="MobiDB-lite"/>
    </source>
</evidence>
<dbReference type="SUPFAM" id="SSF53098">
    <property type="entry name" value="Ribonuclease H-like"/>
    <property type="match status" value="1"/>
</dbReference>
<dbReference type="PANTHER" id="PTHR35004">
    <property type="entry name" value="TRANSPOSASE RV3428C-RELATED"/>
    <property type="match status" value="1"/>
</dbReference>
<dbReference type="KEGG" id="rpd:RPD_0025"/>
<dbReference type="EMBL" id="CP000283">
    <property type="protein sequence ID" value="ABE37265.1"/>
    <property type="molecule type" value="Genomic_DNA"/>
</dbReference>
<evidence type="ECO:0000313" key="4">
    <source>
        <dbReference type="Proteomes" id="UP000001818"/>
    </source>
</evidence>
<dbReference type="InterPro" id="IPR036397">
    <property type="entry name" value="RNaseH_sf"/>
</dbReference>
<dbReference type="GO" id="GO:0015074">
    <property type="term" value="P:DNA integration"/>
    <property type="evidence" value="ECO:0007669"/>
    <property type="project" value="InterPro"/>
</dbReference>
<dbReference type="InterPro" id="IPR012337">
    <property type="entry name" value="RNaseH-like_sf"/>
</dbReference>
<dbReference type="Proteomes" id="UP000001818">
    <property type="component" value="Chromosome"/>
</dbReference>
<dbReference type="Pfam" id="PF09299">
    <property type="entry name" value="Mu-transpos_C"/>
    <property type="match status" value="1"/>
</dbReference>
<feature type="region of interest" description="Disordered" evidence="1">
    <location>
        <begin position="786"/>
        <end position="810"/>
    </location>
</feature>
<reference evidence="3 4" key="1">
    <citation type="submission" date="2006-03" db="EMBL/GenBank/DDBJ databases">
        <title>Complete sequence of Rhodopseudomonas palustris BisB5.</title>
        <authorList>
            <consortium name="US DOE Joint Genome Institute"/>
            <person name="Copeland A."/>
            <person name="Lucas S."/>
            <person name="Lapidus A."/>
            <person name="Barry K."/>
            <person name="Detter J.C."/>
            <person name="Glavina del Rio T."/>
            <person name="Hammon N."/>
            <person name="Israni S."/>
            <person name="Dalin E."/>
            <person name="Tice H."/>
            <person name="Pitluck S."/>
            <person name="Chain P."/>
            <person name="Malfatti S."/>
            <person name="Shin M."/>
            <person name="Vergez L."/>
            <person name="Schmutz J."/>
            <person name="Larimer F."/>
            <person name="Land M."/>
            <person name="Hauser L."/>
            <person name="Pelletier D.A."/>
            <person name="Kyrpides N."/>
            <person name="Lykidis A."/>
            <person name="Oda Y."/>
            <person name="Harwood C.S."/>
            <person name="Richardson P."/>
        </authorList>
    </citation>
    <scope>NUCLEOTIDE SEQUENCE [LARGE SCALE GENOMIC DNA]</scope>
    <source>
        <strain evidence="3 4">BisB5</strain>
    </source>
</reference>
<dbReference type="GO" id="GO:0003676">
    <property type="term" value="F:nucleic acid binding"/>
    <property type="evidence" value="ECO:0007669"/>
    <property type="project" value="InterPro"/>
</dbReference>
<dbReference type="Gene3D" id="3.30.420.10">
    <property type="entry name" value="Ribonuclease H-like superfamily/Ribonuclease H"/>
    <property type="match status" value="1"/>
</dbReference>
<accession>Q13F74</accession>
<organism evidence="3 4">
    <name type="scientific">Rhodopseudomonas palustris (strain BisB5)</name>
    <dbReference type="NCBI Taxonomy" id="316057"/>
    <lineage>
        <taxon>Bacteria</taxon>
        <taxon>Pseudomonadati</taxon>
        <taxon>Pseudomonadota</taxon>
        <taxon>Alphaproteobacteria</taxon>
        <taxon>Hyphomicrobiales</taxon>
        <taxon>Nitrobacteraceae</taxon>
        <taxon>Rhodopseudomonas</taxon>
    </lineage>
</organism>
<dbReference type="InterPro" id="IPR015378">
    <property type="entry name" value="Transposase-like_Mu_C"/>
</dbReference>
<evidence type="ECO:0000259" key="2">
    <source>
        <dbReference type="PROSITE" id="PS50994"/>
    </source>
</evidence>
<dbReference type="PROSITE" id="PS50994">
    <property type="entry name" value="INTEGRASE"/>
    <property type="match status" value="1"/>
</dbReference>
<dbReference type="BioCyc" id="RPAL316057:RPD_RS00130-MONOMER"/>
<dbReference type="eggNOG" id="COG2801">
    <property type="taxonomic scope" value="Bacteria"/>
</dbReference>